<dbReference type="InterPro" id="IPR006638">
    <property type="entry name" value="Elp3/MiaA/NifB-like_rSAM"/>
</dbReference>
<feature type="domain" description="Radical SAM core" evidence="7">
    <location>
        <begin position="18"/>
        <end position="259"/>
    </location>
</feature>
<evidence type="ECO:0000313" key="8">
    <source>
        <dbReference type="EMBL" id="QAT63147.1"/>
    </source>
</evidence>
<dbReference type="GO" id="GO:0051539">
    <property type="term" value="F:4 iron, 4 sulfur cluster binding"/>
    <property type="evidence" value="ECO:0007669"/>
    <property type="project" value="UniProtKB-KW"/>
</dbReference>
<evidence type="ECO:0000256" key="6">
    <source>
        <dbReference type="ARBA" id="ARBA00023014"/>
    </source>
</evidence>
<dbReference type="PANTHER" id="PTHR11135:SF1">
    <property type="entry name" value="PROTEIN YHCC"/>
    <property type="match status" value="1"/>
</dbReference>
<reference evidence="9" key="1">
    <citation type="submission" date="2019-01" db="EMBL/GenBank/DDBJ databases">
        <title>Draft genomes of a novel of Sporanaerobacter strains.</title>
        <authorList>
            <person name="Ma S."/>
        </authorList>
    </citation>
    <scope>NUCLEOTIDE SEQUENCE [LARGE SCALE GENOMIC DNA]</scope>
    <source>
        <strain evidence="9">NJN-17</strain>
    </source>
</reference>
<dbReference type="SFLD" id="SFLDS00029">
    <property type="entry name" value="Radical_SAM"/>
    <property type="match status" value="1"/>
</dbReference>
<keyword evidence="9" id="KW-1185">Reference proteome</keyword>
<gene>
    <name evidence="8" type="ORF">EQM13_17015</name>
</gene>
<sequence>MLWGDKRYHSLNYELKRIFGTKVVKLSVDGGFTCPNRDGTAGDKGCIFCGEEGSGEFTFSKNLSIPEQIAKQKEFMSKKWATGKYIAYFQNFTNTYGDTEYLKEKYYAGISQKGMVGLAIATRPDSISPSALDLLEEINKKTYLWIELGLQTIHDTTANFIRRGYDLCCYEKTVEELKKRNIRIVTHLIFGLPGESKQDILESVKYVSERDTWGIKIHLLYIQRGTDLHKFYMEHPFHILTQEEYVNMVCDSIEIIPKDMIIHRLTGDGKKALLIEPKWSLDKLKVLSDIDKELSIRNSYQGKFFK</sequence>
<dbReference type="NCBIfam" id="TIGR01212">
    <property type="entry name" value="TIGR01212 family radical SAM protein"/>
    <property type="match status" value="1"/>
</dbReference>
<keyword evidence="2" id="KW-0004">4Fe-4S</keyword>
<dbReference type="RefSeq" id="WP_071139369.1">
    <property type="nucleotide sequence ID" value="NZ_CP035282.1"/>
</dbReference>
<comment type="cofactor">
    <cofactor evidence="1">
        <name>[4Fe-4S] cluster</name>
        <dbReference type="ChEBI" id="CHEBI:49883"/>
    </cofactor>
</comment>
<evidence type="ECO:0000256" key="5">
    <source>
        <dbReference type="ARBA" id="ARBA00023004"/>
    </source>
</evidence>
<name>A0A410QGL8_9FIRM</name>
<dbReference type="KEGG" id="spoa:EQM13_17015"/>
<evidence type="ECO:0000256" key="1">
    <source>
        <dbReference type="ARBA" id="ARBA00001966"/>
    </source>
</evidence>
<dbReference type="InterPro" id="IPR007197">
    <property type="entry name" value="rSAM"/>
</dbReference>
<dbReference type="InterPro" id="IPR032432">
    <property type="entry name" value="Radical_SAM_C"/>
</dbReference>
<dbReference type="OrthoDB" id="9801689at2"/>
<dbReference type="GO" id="GO:0003824">
    <property type="term" value="F:catalytic activity"/>
    <property type="evidence" value="ECO:0007669"/>
    <property type="project" value="InterPro"/>
</dbReference>
<dbReference type="Proteomes" id="UP000287969">
    <property type="component" value="Chromosome"/>
</dbReference>
<organism evidence="8 9">
    <name type="scientific">Acidilutibacter cellobiosedens</name>
    <dbReference type="NCBI Taxonomy" id="2507161"/>
    <lineage>
        <taxon>Bacteria</taxon>
        <taxon>Bacillati</taxon>
        <taxon>Bacillota</taxon>
        <taxon>Tissierellia</taxon>
        <taxon>Tissierellales</taxon>
        <taxon>Acidilutibacteraceae</taxon>
        <taxon>Acidilutibacter</taxon>
    </lineage>
</organism>
<dbReference type="Gene3D" id="3.80.30.20">
    <property type="entry name" value="tm_1862 like domain"/>
    <property type="match status" value="1"/>
</dbReference>
<evidence type="ECO:0000313" key="9">
    <source>
        <dbReference type="Proteomes" id="UP000287969"/>
    </source>
</evidence>
<keyword evidence="5" id="KW-0408">Iron</keyword>
<protein>
    <submittedName>
        <fullName evidence="8">TIGR01212 family radical SAM protein</fullName>
    </submittedName>
</protein>
<dbReference type="InterPro" id="IPR023404">
    <property type="entry name" value="rSAM_horseshoe"/>
</dbReference>
<keyword evidence="3" id="KW-0949">S-adenosyl-L-methionine</keyword>
<dbReference type="EMBL" id="CP035282">
    <property type="protein sequence ID" value="QAT63147.1"/>
    <property type="molecule type" value="Genomic_DNA"/>
</dbReference>
<accession>A0A410QGL8</accession>
<evidence type="ECO:0000256" key="2">
    <source>
        <dbReference type="ARBA" id="ARBA00022485"/>
    </source>
</evidence>
<proteinExistence type="predicted"/>
<dbReference type="Pfam" id="PF16199">
    <property type="entry name" value="Radical_SAM_C"/>
    <property type="match status" value="1"/>
</dbReference>
<evidence type="ECO:0000256" key="4">
    <source>
        <dbReference type="ARBA" id="ARBA00022723"/>
    </source>
</evidence>
<dbReference type="SFLD" id="SFLDG01086">
    <property type="entry name" value="elongater_protein-like"/>
    <property type="match status" value="1"/>
</dbReference>
<dbReference type="InterPro" id="IPR005911">
    <property type="entry name" value="YhcC-like"/>
</dbReference>
<dbReference type="SFLD" id="SFLDG01091">
    <property type="entry name" value="uncharacterized_CHP01210-like"/>
    <property type="match status" value="1"/>
</dbReference>
<evidence type="ECO:0000259" key="7">
    <source>
        <dbReference type="PROSITE" id="PS51918"/>
    </source>
</evidence>
<dbReference type="SUPFAM" id="SSF102114">
    <property type="entry name" value="Radical SAM enzymes"/>
    <property type="match status" value="1"/>
</dbReference>
<dbReference type="AlphaFoldDB" id="A0A410QGL8"/>
<keyword evidence="4" id="KW-0479">Metal-binding</keyword>
<dbReference type="PANTHER" id="PTHR11135">
    <property type="entry name" value="HISTONE ACETYLTRANSFERASE-RELATED"/>
    <property type="match status" value="1"/>
</dbReference>
<dbReference type="PROSITE" id="PS51918">
    <property type="entry name" value="RADICAL_SAM"/>
    <property type="match status" value="1"/>
</dbReference>
<dbReference type="GO" id="GO:0046872">
    <property type="term" value="F:metal ion binding"/>
    <property type="evidence" value="ECO:0007669"/>
    <property type="project" value="UniProtKB-KW"/>
</dbReference>
<dbReference type="InterPro" id="IPR039661">
    <property type="entry name" value="ELP3"/>
</dbReference>
<dbReference type="InterPro" id="IPR058240">
    <property type="entry name" value="rSAM_sf"/>
</dbReference>
<dbReference type="SMART" id="SM00729">
    <property type="entry name" value="Elp3"/>
    <property type="match status" value="1"/>
</dbReference>
<dbReference type="Pfam" id="PF04055">
    <property type="entry name" value="Radical_SAM"/>
    <property type="match status" value="1"/>
</dbReference>
<evidence type="ECO:0000256" key="3">
    <source>
        <dbReference type="ARBA" id="ARBA00022691"/>
    </source>
</evidence>
<keyword evidence="6" id="KW-0411">Iron-sulfur</keyword>